<keyword evidence="1" id="KW-0040">ANK repeat</keyword>
<keyword evidence="3" id="KW-1185">Reference proteome</keyword>
<feature type="repeat" description="ANK" evidence="1">
    <location>
        <begin position="11"/>
        <end position="43"/>
    </location>
</feature>
<dbReference type="Proteomes" id="UP000649617">
    <property type="component" value="Unassembled WGS sequence"/>
</dbReference>
<dbReference type="InterPro" id="IPR036770">
    <property type="entry name" value="Ankyrin_rpt-contain_sf"/>
</dbReference>
<dbReference type="PROSITE" id="PS50297">
    <property type="entry name" value="ANK_REP_REGION"/>
    <property type="match status" value="1"/>
</dbReference>
<sequence>NMITRWWASIPGMSALHFAAMLGHEPLTKLLLDHGAEIFPNDRGDSPEDLARMGQHYHLLPLFSTFST</sequence>
<name>A0A812J4X0_SYMPI</name>
<dbReference type="SUPFAM" id="SSF48403">
    <property type="entry name" value="Ankyrin repeat"/>
    <property type="match status" value="1"/>
</dbReference>
<evidence type="ECO:0000256" key="1">
    <source>
        <dbReference type="PROSITE-ProRule" id="PRU00023"/>
    </source>
</evidence>
<protein>
    <submittedName>
        <fullName evidence="2">Uncharacterized protein</fullName>
    </submittedName>
</protein>
<feature type="non-terminal residue" evidence="2">
    <location>
        <position position="1"/>
    </location>
</feature>
<accession>A0A812J4X0</accession>
<dbReference type="EMBL" id="CAJNIZ010001781">
    <property type="protein sequence ID" value="CAE7199329.1"/>
    <property type="molecule type" value="Genomic_DNA"/>
</dbReference>
<gene>
    <name evidence="2" type="ORF">SPIL2461_LOCUS1752</name>
</gene>
<dbReference type="InterPro" id="IPR002110">
    <property type="entry name" value="Ankyrin_rpt"/>
</dbReference>
<evidence type="ECO:0000313" key="2">
    <source>
        <dbReference type="EMBL" id="CAE7199329.1"/>
    </source>
</evidence>
<reference evidence="2" key="1">
    <citation type="submission" date="2021-02" db="EMBL/GenBank/DDBJ databases">
        <authorList>
            <person name="Dougan E. K."/>
            <person name="Rhodes N."/>
            <person name="Thang M."/>
            <person name="Chan C."/>
        </authorList>
    </citation>
    <scope>NUCLEOTIDE SEQUENCE</scope>
</reference>
<dbReference type="AlphaFoldDB" id="A0A812J4X0"/>
<dbReference type="PROSITE" id="PS50088">
    <property type="entry name" value="ANK_REPEAT"/>
    <property type="match status" value="1"/>
</dbReference>
<comment type="caution">
    <text evidence="2">The sequence shown here is derived from an EMBL/GenBank/DDBJ whole genome shotgun (WGS) entry which is preliminary data.</text>
</comment>
<dbReference type="Gene3D" id="1.25.40.20">
    <property type="entry name" value="Ankyrin repeat-containing domain"/>
    <property type="match status" value="1"/>
</dbReference>
<dbReference type="Pfam" id="PF00023">
    <property type="entry name" value="Ank"/>
    <property type="match status" value="1"/>
</dbReference>
<evidence type="ECO:0000313" key="3">
    <source>
        <dbReference type="Proteomes" id="UP000649617"/>
    </source>
</evidence>
<organism evidence="2 3">
    <name type="scientific">Symbiodinium pilosum</name>
    <name type="common">Dinoflagellate</name>
    <dbReference type="NCBI Taxonomy" id="2952"/>
    <lineage>
        <taxon>Eukaryota</taxon>
        <taxon>Sar</taxon>
        <taxon>Alveolata</taxon>
        <taxon>Dinophyceae</taxon>
        <taxon>Suessiales</taxon>
        <taxon>Symbiodiniaceae</taxon>
        <taxon>Symbiodinium</taxon>
    </lineage>
</organism>
<dbReference type="OrthoDB" id="194358at2759"/>
<proteinExistence type="predicted"/>